<comment type="caution">
    <text evidence="1">The sequence shown here is derived from an EMBL/GenBank/DDBJ whole genome shotgun (WGS) entry which is preliminary data.</text>
</comment>
<evidence type="ECO:0000313" key="1">
    <source>
        <dbReference type="EMBL" id="KAI0035179.1"/>
    </source>
</evidence>
<proteinExistence type="predicted"/>
<reference evidence="1" key="1">
    <citation type="submission" date="2021-02" db="EMBL/GenBank/DDBJ databases">
        <authorList>
            <consortium name="DOE Joint Genome Institute"/>
            <person name="Ahrendt S."/>
            <person name="Looney B.P."/>
            <person name="Miyauchi S."/>
            <person name="Morin E."/>
            <person name="Drula E."/>
            <person name="Courty P.E."/>
            <person name="Chicoki N."/>
            <person name="Fauchery L."/>
            <person name="Kohler A."/>
            <person name="Kuo A."/>
            <person name="Labutti K."/>
            <person name="Pangilinan J."/>
            <person name="Lipzen A."/>
            <person name="Riley R."/>
            <person name="Andreopoulos W."/>
            <person name="He G."/>
            <person name="Johnson J."/>
            <person name="Barry K.W."/>
            <person name="Grigoriev I.V."/>
            <person name="Nagy L."/>
            <person name="Hibbett D."/>
            <person name="Henrissat B."/>
            <person name="Matheny P.B."/>
            <person name="Labbe J."/>
            <person name="Martin F."/>
        </authorList>
    </citation>
    <scope>NUCLEOTIDE SEQUENCE</scope>
    <source>
        <strain evidence="1">EC-137</strain>
    </source>
</reference>
<keyword evidence="2" id="KW-1185">Reference proteome</keyword>
<reference evidence="1" key="2">
    <citation type="journal article" date="2022" name="New Phytol.">
        <title>Evolutionary transition to the ectomycorrhizal habit in the genomes of a hyperdiverse lineage of mushroom-forming fungi.</title>
        <authorList>
            <person name="Looney B."/>
            <person name="Miyauchi S."/>
            <person name="Morin E."/>
            <person name="Drula E."/>
            <person name="Courty P.E."/>
            <person name="Kohler A."/>
            <person name="Kuo A."/>
            <person name="LaButti K."/>
            <person name="Pangilinan J."/>
            <person name="Lipzen A."/>
            <person name="Riley R."/>
            <person name="Andreopoulos W."/>
            <person name="He G."/>
            <person name="Johnson J."/>
            <person name="Nolan M."/>
            <person name="Tritt A."/>
            <person name="Barry K.W."/>
            <person name="Grigoriev I.V."/>
            <person name="Nagy L.G."/>
            <person name="Hibbett D."/>
            <person name="Henrissat B."/>
            <person name="Matheny P.B."/>
            <person name="Labbe J."/>
            <person name="Martin F.M."/>
        </authorList>
    </citation>
    <scope>NUCLEOTIDE SEQUENCE</scope>
    <source>
        <strain evidence="1">EC-137</strain>
    </source>
</reference>
<feature type="non-terminal residue" evidence="1">
    <location>
        <position position="508"/>
    </location>
</feature>
<organism evidence="1 2">
    <name type="scientific">Vararia minispora EC-137</name>
    <dbReference type="NCBI Taxonomy" id="1314806"/>
    <lineage>
        <taxon>Eukaryota</taxon>
        <taxon>Fungi</taxon>
        <taxon>Dikarya</taxon>
        <taxon>Basidiomycota</taxon>
        <taxon>Agaricomycotina</taxon>
        <taxon>Agaricomycetes</taxon>
        <taxon>Russulales</taxon>
        <taxon>Lachnocladiaceae</taxon>
        <taxon>Vararia</taxon>
    </lineage>
</organism>
<name>A0ACB8QTL7_9AGAM</name>
<accession>A0ACB8QTL7</accession>
<sequence length="508" mass="55807">SVAVFLQDACLQHRYIRERDISNIVERPERLRAVKIGISAAISRLEELYGVASNDDGIDPDALADAIARMDIASSAKSKRVTAALSPAIPVRIVQSAATLDILHHPAVKYIHGDIEGDVYLEKLLHLSKTSADKIAEGESEIPEGLSQGDLYLCPTSLDAIQGALGTVCEAIDTVVEASRSTFVSDVRRAFVAIRPPGHHCGEDTPSGFCFVNNVAVGAAHAHLKHGINRVVILDIDLHHGNGTQSIVWQINEEAYREKLEHEAGSPGKDKPSLQVYYGSVHDILSYPCEDGKAELIQAASISIHGPHGQHIENVHLEPYESEEQFWDVLYRGAYSRLLRKGQEFLERTGSDTDDTMVFLSAGFDASEHEYSSMSRHNRRVPTSFYHRFTRDVCVFAEKWAGGRVVSVLEGGYSDKALLSGAMAHLVGMVDGPGDPLSREMWWTSEIVEKLSKLTKRRRGKVSLSSSATPTAWLERSMALLAWIDPTAPTSSGRHAYIPPSGRTLRSR</sequence>
<gene>
    <name evidence="1" type="ORF">K488DRAFT_35999</name>
</gene>
<evidence type="ECO:0000313" key="2">
    <source>
        <dbReference type="Proteomes" id="UP000814128"/>
    </source>
</evidence>
<dbReference type="EMBL" id="MU273488">
    <property type="protein sequence ID" value="KAI0035179.1"/>
    <property type="molecule type" value="Genomic_DNA"/>
</dbReference>
<feature type="non-terminal residue" evidence="1">
    <location>
        <position position="1"/>
    </location>
</feature>
<dbReference type="Proteomes" id="UP000814128">
    <property type="component" value="Unassembled WGS sequence"/>
</dbReference>
<protein>
    <submittedName>
        <fullName evidence="1">Histone deacetylase domain-containing protein</fullName>
    </submittedName>
</protein>